<dbReference type="PROSITE" id="PS50127">
    <property type="entry name" value="UBC_2"/>
    <property type="match status" value="1"/>
</dbReference>
<comment type="caution">
    <text evidence="3">The sequence shown here is derived from an EMBL/GenBank/DDBJ whole genome shotgun (WGS) entry which is preliminary data.</text>
</comment>
<dbReference type="InterPro" id="IPR000608">
    <property type="entry name" value="UBC"/>
</dbReference>
<gene>
    <name evidence="3" type="ORF">PXEA_LOCUS35593</name>
</gene>
<evidence type="ECO:0000313" key="3">
    <source>
        <dbReference type="EMBL" id="VEL42153.1"/>
    </source>
</evidence>
<name>A0A3S5BBM9_9PLAT</name>
<sequence>MLSICSLLTDCNPADPLVGSIATQYINNRQEHDRVARTWTKKYANSVTYPGGSGSFCSGSSMTNIRGNSIHEKSDTTDIFNGRVTVDSNNISTPSSCLQSSVIPKKGVLQGEISDLTVPYPHLNGQTFDSTFAVDSTTINHPTLDVKNSSEHGTQQPLSSDSDKHPSCDIDLATHYFVELDGGISSIIRVHLAWEEWKWEQHD</sequence>
<dbReference type="EMBL" id="CAAALY010272844">
    <property type="protein sequence ID" value="VEL42153.1"/>
    <property type="molecule type" value="Genomic_DNA"/>
</dbReference>
<keyword evidence="4" id="KW-1185">Reference proteome</keyword>
<dbReference type="AlphaFoldDB" id="A0A3S5BBM9"/>
<feature type="domain" description="UBC core" evidence="2">
    <location>
        <begin position="1"/>
        <end position="45"/>
    </location>
</feature>
<feature type="compositionally biased region" description="Polar residues" evidence="1">
    <location>
        <begin position="151"/>
        <end position="160"/>
    </location>
</feature>
<proteinExistence type="predicted"/>
<feature type="region of interest" description="Disordered" evidence="1">
    <location>
        <begin position="143"/>
        <end position="166"/>
    </location>
</feature>
<evidence type="ECO:0000256" key="1">
    <source>
        <dbReference type="SAM" id="MobiDB-lite"/>
    </source>
</evidence>
<evidence type="ECO:0000313" key="4">
    <source>
        <dbReference type="Proteomes" id="UP000784294"/>
    </source>
</evidence>
<dbReference type="Gene3D" id="3.10.110.10">
    <property type="entry name" value="Ubiquitin Conjugating Enzyme"/>
    <property type="match status" value="1"/>
</dbReference>
<protein>
    <recommendedName>
        <fullName evidence="2">UBC core domain-containing protein</fullName>
    </recommendedName>
</protein>
<dbReference type="SUPFAM" id="SSF54495">
    <property type="entry name" value="UBC-like"/>
    <property type="match status" value="1"/>
</dbReference>
<accession>A0A3S5BBM9</accession>
<reference evidence="3" key="1">
    <citation type="submission" date="2018-11" db="EMBL/GenBank/DDBJ databases">
        <authorList>
            <consortium name="Pathogen Informatics"/>
        </authorList>
    </citation>
    <scope>NUCLEOTIDE SEQUENCE</scope>
</reference>
<dbReference type="Proteomes" id="UP000784294">
    <property type="component" value="Unassembled WGS sequence"/>
</dbReference>
<evidence type="ECO:0000259" key="2">
    <source>
        <dbReference type="PROSITE" id="PS50127"/>
    </source>
</evidence>
<organism evidence="3 4">
    <name type="scientific">Protopolystoma xenopodis</name>
    <dbReference type="NCBI Taxonomy" id="117903"/>
    <lineage>
        <taxon>Eukaryota</taxon>
        <taxon>Metazoa</taxon>
        <taxon>Spiralia</taxon>
        <taxon>Lophotrochozoa</taxon>
        <taxon>Platyhelminthes</taxon>
        <taxon>Monogenea</taxon>
        <taxon>Polyopisthocotylea</taxon>
        <taxon>Polystomatidea</taxon>
        <taxon>Polystomatidae</taxon>
        <taxon>Protopolystoma</taxon>
    </lineage>
</organism>
<dbReference type="InterPro" id="IPR016135">
    <property type="entry name" value="UBQ-conjugating_enzyme/RWD"/>
</dbReference>